<name>A0A0A1VTL1_MICAE</name>
<sequence length="48" mass="5616">MGFGSAWILTEKWKYSITLMTLDKLDGKYGKESILAWQKGLYHWSYGL</sequence>
<dbReference type="EMBL" id="BBPA01000023">
    <property type="protein sequence ID" value="GAL92646.1"/>
    <property type="molecule type" value="Genomic_DNA"/>
</dbReference>
<evidence type="ECO:0000313" key="1">
    <source>
        <dbReference type="EMBL" id="GAL92646.1"/>
    </source>
</evidence>
<organism evidence="1 2">
    <name type="scientific">Microcystis aeruginosa NIES-44</name>
    <dbReference type="NCBI Taxonomy" id="449439"/>
    <lineage>
        <taxon>Bacteria</taxon>
        <taxon>Bacillati</taxon>
        <taxon>Cyanobacteriota</taxon>
        <taxon>Cyanophyceae</taxon>
        <taxon>Oscillatoriophycideae</taxon>
        <taxon>Chroococcales</taxon>
        <taxon>Microcystaceae</taxon>
        <taxon>Microcystis</taxon>
    </lineage>
</organism>
<comment type="caution">
    <text evidence="1">The sequence shown here is derived from an EMBL/GenBank/DDBJ whole genome shotgun (WGS) entry which is preliminary data.</text>
</comment>
<dbReference type="AlphaFoldDB" id="A0A0A1VTL1"/>
<proteinExistence type="predicted"/>
<dbReference type="Proteomes" id="UP000030321">
    <property type="component" value="Unassembled WGS sequence"/>
</dbReference>
<accession>A0A0A1VTL1</accession>
<evidence type="ECO:0000313" key="2">
    <source>
        <dbReference type="Proteomes" id="UP000030321"/>
    </source>
</evidence>
<gene>
    <name evidence="1" type="ORF">N44_01204</name>
</gene>
<protein>
    <submittedName>
        <fullName evidence="1">Uncharacterized protein</fullName>
    </submittedName>
</protein>
<reference evidence="2" key="1">
    <citation type="journal article" date="2015" name="Genome">
        <title>Whole Genome Sequence of the Non-Microcystin-Producing Microcystis aeruginosa Strain NIES-44.</title>
        <authorList>
            <person name="Okano K."/>
            <person name="Miyata N."/>
            <person name="Ozaki Y."/>
        </authorList>
    </citation>
    <scope>NUCLEOTIDE SEQUENCE [LARGE SCALE GENOMIC DNA]</scope>
    <source>
        <strain evidence="2">NIES-44</strain>
    </source>
</reference>